<dbReference type="RefSeq" id="WP_342848748.1">
    <property type="nucleotide sequence ID" value="NZ_JBBMQO010000007.1"/>
</dbReference>
<proteinExistence type="predicted"/>
<keyword evidence="1" id="KW-0732">Signal</keyword>
<organism evidence="2 3">
    <name type="scientific">Ahrensia kielensis</name>
    <dbReference type="NCBI Taxonomy" id="76980"/>
    <lineage>
        <taxon>Bacteria</taxon>
        <taxon>Pseudomonadati</taxon>
        <taxon>Pseudomonadota</taxon>
        <taxon>Alphaproteobacteria</taxon>
        <taxon>Hyphomicrobiales</taxon>
        <taxon>Ahrensiaceae</taxon>
        <taxon>Ahrensia</taxon>
    </lineage>
</organism>
<feature type="chain" id="PRO_5046395527" description="DUF2155 domain-containing protein" evidence="1">
    <location>
        <begin position="22"/>
        <end position="168"/>
    </location>
</feature>
<keyword evidence="3" id="KW-1185">Reference proteome</keyword>
<accession>A0ABU9T8G9</accession>
<gene>
    <name evidence="2" type="ORF">WNY59_12605</name>
</gene>
<reference evidence="2 3" key="1">
    <citation type="submission" date="2024-03" db="EMBL/GenBank/DDBJ databases">
        <title>Community enrichment and isolation of bacterial strains for fucoidan degradation.</title>
        <authorList>
            <person name="Sichert A."/>
        </authorList>
    </citation>
    <scope>NUCLEOTIDE SEQUENCE [LARGE SCALE GENOMIC DNA]</scope>
    <source>
        <strain evidence="2 3">AS62</strain>
    </source>
</reference>
<name>A0ABU9T8G9_9HYPH</name>
<evidence type="ECO:0000313" key="3">
    <source>
        <dbReference type="Proteomes" id="UP001477870"/>
    </source>
</evidence>
<evidence type="ECO:0008006" key="4">
    <source>
        <dbReference type="Google" id="ProtNLM"/>
    </source>
</evidence>
<evidence type="ECO:0000256" key="1">
    <source>
        <dbReference type="SAM" id="SignalP"/>
    </source>
</evidence>
<comment type="caution">
    <text evidence="2">The sequence shown here is derived from an EMBL/GenBank/DDBJ whole genome shotgun (WGS) entry which is preliminary data.</text>
</comment>
<evidence type="ECO:0000313" key="2">
    <source>
        <dbReference type="EMBL" id="MEM5502427.1"/>
    </source>
</evidence>
<dbReference type="EMBL" id="JBBMQO010000007">
    <property type="protein sequence ID" value="MEM5502427.1"/>
    <property type="molecule type" value="Genomic_DNA"/>
</dbReference>
<protein>
    <recommendedName>
        <fullName evidence="4">DUF2155 domain-containing protein</fullName>
    </recommendedName>
</protein>
<sequence length="168" mass="18038">MRLLAGMVGLWVAVLPSIAHAACPQELAVYEADNGNLLEFSGNSNAEMGFHQIGLLLQANDDQETPIILDAFVEKTHGLGQAEMIVRYGCPDGDIPLDDLDECTIYQSVVYGADNAGLIGELPAAGKPAAQTIVLPNFTADVWMHPAWKEISGPKRPAEIFQLSGCME</sequence>
<feature type="signal peptide" evidence="1">
    <location>
        <begin position="1"/>
        <end position="21"/>
    </location>
</feature>
<dbReference type="Proteomes" id="UP001477870">
    <property type="component" value="Unassembled WGS sequence"/>
</dbReference>